<keyword evidence="1" id="KW-0175">Coiled coil</keyword>
<feature type="compositionally biased region" description="Polar residues" evidence="2">
    <location>
        <begin position="688"/>
        <end position="698"/>
    </location>
</feature>
<feature type="region of interest" description="Disordered" evidence="2">
    <location>
        <begin position="540"/>
        <end position="700"/>
    </location>
</feature>
<protein>
    <submittedName>
        <fullName evidence="3">Uncharacterized protein</fullName>
    </submittedName>
</protein>
<evidence type="ECO:0000256" key="2">
    <source>
        <dbReference type="SAM" id="MobiDB-lite"/>
    </source>
</evidence>
<dbReference type="EMBL" id="MTSL01000046">
    <property type="protein sequence ID" value="PJF19694.1"/>
    <property type="molecule type" value="Genomic_DNA"/>
</dbReference>
<feature type="compositionally biased region" description="Basic and acidic residues" evidence="2">
    <location>
        <begin position="632"/>
        <end position="662"/>
    </location>
</feature>
<accession>A0A2H9TPM9</accession>
<feature type="coiled-coil region" evidence="1">
    <location>
        <begin position="235"/>
        <end position="269"/>
    </location>
</feature>
<dbReference type="Gene3D" id="1.10.287.1490">
    <property type="match status" value="1"/>
</dbReference>
<feature type="coiled-coil region" evidence="1">
    <location>
        <begin position="330"/>
        <end position="528"/>
    </location>
</feature>
<dbReference type="Proteomes" id="UP000240830">
    <property type="component" value="Unassembled WGS sequence"/>
</dbReference>
<proteinExistence type="predicted"/>
<feature type="compositionally biased region" description="Basic residues" evidence="2">
    <location>
        <begin position="569"/>
        <end position="579"/>
    </location>
</feature>
<evidence type="ECO:0000313" key="4">
    <source>
        <dbReference type="Proteomes" id="UP000240830"/>
    </source>
</evidence>
<reference evidence="3 4" key="1">
    <citation type="submission" date="2016-10" db="EMBL/GenBank/DDBJ databases">
        <title>The genome of Paramicrosporidium saccamoebae is the missing link in understanding Cryptomycota and Microsporidia evolution.</title>
        <authorList>
            <person name="Quandt C.A."/>
            <person name="Beaudet D."/>
            <person name="Corsaro D."/>
            <person name="Michel R."/>
            <person name="Corradi N."/>
            <person name="James T."/>
        </authorList>
    </citation>
    <scope>NUCLEOTIDE SEQUENCE [LARGE SCALE GENOMIC DNA]</scope>
    <source>
        <strain evidence="3 4">KSL3</strain>
    </source>
</reference>
<comment type="caution">
    <text evidence="3">The sequence shown here is derived from an EMBL/GenBank/DDBJ whole genome shotgun (WGS) entry which is preliminary data.</text>
</comment>
<dbReference type="SUPFAM" id="SSF57997">
    <property type="entry name" value="Tropomyosin"/>
    <property type="match status" value="1"/>
</dbReference>
<name>A0A2H9TPM9_9FUNG</name>
<evidence type="ECO:0000313" key="3">
    <source>
        <dbReference type="EMBL" id="PJF19694.1"/>
    </source>
</evidence>
<dbReference type="AlphaFoldDB" id="A0A2H9TPM9"/>
<feature type="compositionally biased region" description="Basic and acidic residues" evidence="2">
    <location>
        <begin position="614"/>
        <end position="625"/>
    </location>
</feature>
<sequence>MGGEAEKVGSFCTLLQHILELLQEKLDEQKEHNISLSFSMFGVSDTSCIDLASYERKLLADVQKLEDWSPLGAADSTKSIIDSLQQGYSLPCVLLVRLFVRPSDTTLPGAMSTLVLADLGCISTGSQLEKSLAQLCKNAEPWRTNMLGSTILNLSQEVVAQDTRTQSSFLSSLIEPCFGGSWMTLVVADLPRTAVARHLQSFTQLLSAMRRIKNHPTPLLESPEMCELAVLVETHGRLELEHRAVRRELKQLKKALHLTELQREDLLSEQETSGFKGSRQNWEFEYEMSRLSMERLQVHERIRQCEIDLVCMEHERLLLLAEMEIKQHQLSALEERLRSSVSEKEKIENEFKAEIDGLTGRLDTAQKSLQVTQKEKQSLQSSLSSATSKIQTLEMQISALEKAKSSVESTSAEDSKRLKGQSKELAELEADLKKTKSSEVMLQKKLASLESKADTFQTTVKELESKLGALKIENVTLQAKLEVLSRKPQSPEISRTIKAMEEKWQHERDAMQNVMEDLRVLIKEKEASSIIAKPVVAKKSKIAPVESESDTSVEDEAGAESVVDSPVKHPAKQLAKHSGKQSTKPAANVEPIVSRLRRVTEPIKAAPKPRGRPRKAEVELQKIEPEVAETVKQAEPEATKTSKRTEPEKVGKSIEPKAETVKPTKSAGSKKTTKTTIEEEEVVIPGTPQKSQALQTGVSPAKVWKPSAFIPGVVRKPSGTENILAGLSFNQDDSRKRIKLPDRTKATEATTTLGKERRNVDPGVYSTIMTSFNIPNLKK</sequence>
<feature type="compositionally biased region" description="Acidic residues" evidence="2">
    <location>
        <begin position="547"/>
        <end position="558"/>
    </location>
</feature>
<evidence type="ECO:0000256" key="1">
    <source>
        <dbReference type="SAM" id="Coils"/>
    </source>
</evidence>
<organism evidence="3 4">
    <name type="scientific">Paramicrosporidium saccamoebae</name>
    <dbReference type="NCBI Taxonomy" id="1246581"/>
    <lineage>
        <taxon>Eukaryota</taxon>
        <taxon>Fungi</taxon>
        <taxon>Fungi incertae sedis</taxon>
        <taxon>Cryptomycota</taxon>
        <taxon>Cryptomycota incertae sedis</taxon>
        <taxon>Paramicrosporidium</taxon>
    </lineage>
</organism>
<keyword evidence="4" id="KW-1185">Reference proteome</keyword>
<gene>
    <name evidence="3" type="ORF">PSACC_00490</name>
</gene>